<dbReference type="KEGG" id="nod:FOH10_16520"/>
<feature type="compositionally biased region" description="Basic and acidic residues" evidence="1">
    <location>
        <begin position="26"/>
        <end position="40"/>
    </location>
</feature>
<keyword evidence="2" id="KW-0560">Oxidoreductase</keyword>
<dbReference type="EMBL" id="CP041695">
    <property type="protein sequence ID" value="QDP80084.1"/>
    <property type="molecule type" value="Genomic_DNA"/>
</dbReference>
<dbReference type="Gene3D" id="2.60.120.620">
    <property type="entry name" value="q2cbj1_9rhob like domain"/>
    <property type="match status" value="1"/>
</dbReference>
<dbReference type="GO" id="GO:0016706">
    <property type="term" value="F:2-oxoglutarate-dependent dioxygenase activity"/>
    <property type="evidence" value="ECO:0007669"/>
    <property type="project" value="UniProtKB-ARBA"/>
</dbReference>
<protein>
    <submittedName>
        <fullName evidence="2">Phytanoyl-CoA dioxygenase family protein</fullName>
    </submittedName>
</protein>
<keyword evidence="2" id="KW-0223">Dioxygenase</keyword>
<evidence type="ECO:0000313" key="2">
    <source>
        <dbReference type="EMBL" id="QDP80084.1"/>
    </source>
</evidence>
<gene>
    <name evidence="2" type="ORF">FOH10_16520</name>
</gene>
<dbReference type="Pfam" id="PF05721">
    <property type="entry name" value="PhyH"/>
    <property type="match status" value="1"/>
</dbReference>
<dbReference type="SUPFAM" id="SSF51197">
    <property type="entry name" value="Clavaminate synthase-like"/>
    <property type="match status" value="1"/>
</dbReference>
<organism evidence="2 3">
    <name type="scientific">Nocardia otitidiscaviarum</name>
    <dbReference type="NCBI Taxonomy" id="1823"/>
    <lineage>
        <taxon>Bacteria</taxon>
        <taxon>Bacillati</taxon>
        <taxon>Actinomycetota</taxon>
        <taxon>Actinomycetes</taxon>
        <taxon>Mycobacteriales</taxon>
        <taxon>Nocardiaceae</taxon>
        <taxon>Nocardia</taxon>
    </lineage>
</organism>
<dbReference type="PANTHER" id="PTHR20883">
    <property type="entry name" value="PHYTANOYL-COA DIOXYGENASE DOMAIN CONTAINING 1"/>
    <property type="match status" value="1"/>
</dbReference>
<dbReference type="Proteomes" id="UP000317039">
    <property type="component" value="Chromosome"/>
</dbReference>
<dbReference type="GO" id="GO:0005506">
    <property type="term" value="F:iron ion binding"/>
    <property type="evidence" value="ECO:0007669"/>
    <property type="project" value="UniProtKB-ARBA"/>
</dbReference>
<evidence type="ECO:0000313" key="3">
    <source>
        <dbReference type="Proteomes" id="UP000317039"/>
    </source>
</evidence>
<dbReference type="AlphaFoldDB" id="A0A516NMG0"/>
<reference evidence="2 3" key="1">
    <citation type="submission" date="2019-07" db="EMBL/GenBank/DDBJ databases">
        <title>Complete Genome Sequence and Methylome Analysis of Nocardia otitidis-caviarum NEB252.</title>
        <authorList>
            <person name="Fomenkov A."/>
            <person name="Anton B.P."/>
            <person name="Vincze T."/>
            <person name="Roberts R.J."/>
        </authorList>
    </citation>
    <scope>NUCLEOTIDE SEQUENCE [LARGE SCALE GENOMIC DNA]</scope>
    <source>
        <strain evidence="2 3">NEB252</strain>
    </source>
</reference>
<feature type="region of interest" description="Disordered" evidence="1">
    <location>
        <begin position="19"/>
        <end position="40"/>
    </location>
</feature>
<sequence>MKPWCDARRFTLRRDSGALRNSSFTPRKDGRVDVTETSDETRSDVVDQQFVTQFREDGFTHIPNVLTPEEVAHYREAALEAIEREGMVAGMGMKVGRTAVRTTKDAFRNNEVLRSLARHPRIGAIAEQLSGISLRVWGGETLVKSPGDELPTMWHDDLTLAPLDGRLLLNAWIALVDVPVERGCMTFLPGSHRRPEPFRAPLSAAQLKPDSYLFDTYPQLAWGRRVTVPLRAGDATFHQWRTGHTAGGNFSEADRIAFITTYTDAEATYRPHPGHQWADLETGQRPPDDIYPRVADFV</sequence>
<evidence type="ECO:0000256" key="1">
    <source>
        <dbReference type="SAM" id="MobiDB-lite"/>
    </source>
</evidence>
<accession>A0A516NMG0</accession>
<dbReference type="PANTHER" id="PTHR20883:SF46">
    <property type="entry name" value="PHYTANOYL-COA HYDROXYLASE"/>
    <property type="match status" value="1"/>
</dbReference>
<proteinExistence type="predicted"/>
<dbReference type="InterPro" id="IPR008775">
    <property type="entry name" value="Phytyl_CoA_dOase-like"/>
</dbReference>
<name>A0A516NMG0_9NOCA</name>